<protein>
    <submittedName>
        <fullName evidence="2">DUF4287 domain-containing protein</fullName>
    </submittedName>
</protein>
<dbReference type="InterPro" id="IPR043714">
    <property type="entry name" value="DUF5655"/>
</dbReference>
<feature type="domain" description="DUF5655" evidence="1">
    <location>
        <begin position="69"/>
        <end position="173"/>
    </location>
</feature>
<keyword evidence="3" id="KW-1185">Reference proteome</keyword>
<gene>
    <name evidence="2" type="ORF">L0668_06075</name>
</gene>
<comment type="caution">
    <text evidence="2">The sequence shown here is derived from an EMBL/GenBank/DDBJ whole genome shotgun (WGS) entry which is preliminary data.</text>
</comment>
<dbReference type="RefSeq" id="WP_235311183.1">
    <property type="nucleotide sequence ID" value="NZ_JAKGAS010000002.1"/>
</dbReference>
<dbReference type="Pfam" id="PF14117">
    <property type="entry name" value="DUF4287"/>
    <property type="match status" value="1"/>
</dbReference>
<dbReference type="EMBL" id="JAKGAS010000002">
    <property type="protein sequence ID" value="MCF2947666.1"/>
    <property type="molecule type" value="Genomic_DNA"/>
</dbReference>
<proteinExistence type="predicted"/>
<accession>A0ABS9D7M0</accession>
<name>A0ABS9D7M0_9ALTE</name>
<dbReference type="Pfam" id="PF18899">
    <property type="entry name" value="DUF5655"/>
    <property type="match status" value="1"/>
</dbReference>
<evidence type="ECO:0000313" key="2">
    <source>
        <dbReference type="EMBL" id="MCF2947666.1"/>
    </source>
</evidence>
<dbReference type="InterPro" id="IPR025629">
    <property type="entry name" value="DUF4287"/>
</dbReference>
<evidence type="ECO:0000259" key="1">
    <source>
        <dbReference type="Pfam" id="PF18899"/>
    </source>
</evidence>
<sequence length="176" mass="20036">MEQNLLEKTGKTLDEWKALLAQQPFTKHGEYMSYLKKELGITHGFANFITLKFREADAASSTNEDLIVNQYKGKESLKEIFDSLQAHIIKMGSDIEVSPKKSAVSFRVKRQFILIQPSTKKRIDLGLKFNDKPHADRLETSGPFGTMCTHRVQLTDVNQVDTELLGWINEAYSEAK</sequence>
<reference evidence="2 3" key="1">
    <citation type="submission" date="2022-01" db="EMBL/GenBank/DDBJ databases">
        <title>Paraglaciecola sp. G1-23.</title>
        <authorList>
            <person name="Jin M.S."/>
            <person name="Han D.M."/>
            <person name="Kim H.M."/>
            <person name="Jeon C.O."/>
        </authorList>
    </citation>
    <scope>NUCLEOTIDE SEQUENCE [LARGE SCALE GENOMIC DNA]</scope>
    <source>
        <strain evidence="2 3">G1-23</strain>
    </source>
</reference>
<dbReference type="Proteomes" id="UP001521137">
    <property type="component" value="Unassembled WGS sequence"/>
</dbReference>
<organism evidence="2 3">
    <name type="scientific">Paraglaciecola algarum</name>
    <dbReference type="NCBI Taxonomy" id="3050085"/>
    <lineage>
        <taxon>Bacteria</taxon>
        <taxon>Pseudomonadati</taxon>
        <taxon>Pseudomonadota</taxon>
        <taxon>Gammaproteobacteria</taxon>
        <taxon>Alteromonadales</taxon>
        <taxon>Alteromonadaceae</taxon>
        <taxon>Paraglaciecola</taxon>
    </lineage>
</organism>
<evidence type="ECO:0000313" key="3">
    <source>
        <dbReference type="Proteomes" id="UP001521137"/>
    </source>
</evidence>